<evidence type="ECO:0000313" key="1">
    <source>
        <dbReference type="Proteomes" id="UP000036681"/>
    </source>
</evidence>
<sequence>MDFVSASTAYRPVLTKLTRCGWRVQLIHPENTPKEIVEQADESCSLETILGGDVGENNATVDYPNTAYFALGELGRADAAIEMLNNVAEQYESKVIYFNERAAEAVIELKAFDVER</sequence>
<evidence type="ECO:0000313" key="2">
    <source>
        <dbReference type="WBParaSite" id="ALUE_0002182501-mRNA-1"/>
    </source>
</evidence>
<accession>A0A0M3ISU7</accession>
<organism evidence="1 2">
    <name type="scientific">Ascaris lumbricoides</name>
    <name type="common">Giant roundworm</name>
    <dbReference type="NCBI Taxonomy" id="6252"/>
    <lineage>
        <taxon>Eukaryota</taxon>
        <taxon>Metazoa</taxon>
        <taxon>Ecdysozoa</taxon>
        <taxon>Nematoda</taxon>
        <taxon>Chromadorea</taxon>
        <taxon>Rhabditida</taxon>
        <taxon>Spirurina</taxon>
        <taxon>Ascaridomorpha</taxon>
        <taxon>Ascaridoidea</taxon>
        <taxon>Ascarididae</taxon>
        <taxon>Ascaris</taxon>
    </lineage>
</organism>
<dbReference type="WBParaSite" id="ALUE_0002182501-mRNA-1">
    <property type="protein sequence ID" value="ALUE_0002182501-mRNA-1"/>
    <property type="gene ID" value="ALUE_0002182501"/>
</dbReference>
<name>A0A0M3ISU7_ASCLU</name>
<keyword evidence="1" id="KW-1185">Reference proteome</keyword>
<dbReference type="Proteomes" id="UP000036681">
    <property type="component" value="Unplaced"/>
</dbReference>
<reference evidence="2" key="1">
    <citation type="submission" date="2017-02" db="UniProtKB">
        <authorList>
            <consortium name="WormBaseParasite"/>
        </authorList>
    </citation>
    <scope>IDENTIFICATION</scope>
</reference>
<proteinExistence type="predicted"/>
<protein>
    <submittedName>
        <fullName evidence="2">Tetratricopeptide repeat protein</fullName>
    </submittedName>
</protein>
<dbReference type="AlphaFoldDB" id="A0A0M3ISU7"/>